<dbReference type="InterPro" id="IPR032341">
    <property type="entry name" value="MITD1_C"/>
</dbReference>
<dbReference type="InterPro" id="IPR052817">
    <property type="entry name" value="MIT_domain_contain_protein1"/>
</dbReference>
<dbReference type="RefSeq" id="XP_015513308.2">
    <property type="nucleotide sequence ID" value="XM_015657822.2"/>
</dbReference>
<dbReference type="PANTHER" id="PTHR21222:SF1">
    <property type="entry name" value="MIT DOMAIN-CONTAINING PROTEIN 1"/>
    <property type="match status" value="1"/>
</dbReference>
<dbReference type="Pfam" id="PF04212">
    <property type="entry name" value="MIT"/>
    <property type="match status" value="1"/>
</dbReference>
<sequence>MESAAVSILLRAVEMDTKERYTMALVLYQEGLQILMDLIKETKDAAKKKHFKGKAAEYMDRAETIKDLINEQKSTGKYREQTKIEAGSTGHGYATVFGRFLDASVTHIHVEDPYIRTFHQCQNLLRLCELGIQKCHLLAHVTLVTTQDPDRRKEQTAWLQELKLSLGLRQISFEFTFSSTLHDRQVRLNNGWVIKIGRGLDYFKASAGKMTLGACDMDLRPCLETSVDIFHVSQIVNKNDT</sequence>
<dbReference type="Pfam" id="PF16565">
    <property type="entry name" value="MIT_C"/>
    <property type="match status" value="1"/>
</dbReference>
<dbReference type="InterPro" id="IPR036181">
    <property type="entry name" value="MIT_dom_sf"/>
</dbReference>
<reference evidence="3" key="1">
    <citation type="submission" date="2025-08" db="UniProtKB">
        <authorList>
            <consortium name="RefSeq"/>
        </authorList>
    </citation>
    <scope>IDENTIFICATION</scope>
    <source>
        <tissue evidence="3">Thorax and Abdomen</tissue>
    </source>
</reference>
<dbReference type="SUPFAM" id="SSF116846">
    <property type="entry name" value="MIT domain"/>
    <property type="match status" value="1"/>
</dbReference>
<gene>
    <name evidence="3" type="primary">LOC107219564</name>
</gene>
<dbReference type="FunCoup" id="A0A6J0BHU0">
    <property type="interactions" value="1270"/>
</dbReference>
<dbReference type="OrthoDB" id="19553at2759"/>
<name>A0A6J0BHU0_NEOLC</name>
<protein>
    <submittedName>
        <fullName evidence="3">MIT domain-containing protein 1</fullName>
    </submittedName>
</protein>
<dbReference type="Gene3D" id="3.30.870.30">
    <property type="entry name" value="MITD, C-terminal phospholipase D-like domain"/>
    <property type="match status" value="1"/>
</dbReference>
<organism evidence="3">
    <name type="scientific">Neodiprion lecontei</name>
    <name type="common">Redheaded pine sawfly</name>
    <dbReference type="NCBI Taxonomy" id="441921"/>
    <lineage>
        <taxon>Eukaryota</taxon>
        <taxon>Metazoa</taxon>
        <taxon>Ecdysozoa</taxon>
        <taxon>Arthropoda</taxon>
        <taxon>Hexapoda</taxon>
        <taxon>Insecta</taxon>
        <taxon>Pterygota</taxon>
        <taxon>Neoptera</taxon>
        <taxon>Endopterygota</taxon>
        <taxon>Hymenoptera</taxon>
        <taxon>Tenthredinoidea</taxon>
        <taxon>Diprionidae</taxon>
        <taxon>Diprioninae</taxon>
        <taxon>Neodiprion</taxon>
    </lineage>
</organism>
<dbReference type="CDD" id="cd02685">
    <property type="entry name" value="MIT_C"/>
    <property type="match status" value="1"/>
</dbReference>
<dbReference type="GeneID" id="107219564"/>
<dbReference type="Proteomes" id="UP000829291">
    <property type="component" value="Chromosome 6"/>
</dbReference>
<keyword evidence="2" id="KW-1185">Reference proteome</keyword>
<proteinExistence type="predicted"/>
<feature type="domain" description="MIT" evidence="1">
    <location>
        <begin position="2"/>
        <end position="75"/>
    </location>
</feature>
<dbReference type="KEGG" id="nlo:107219564"/>
<evidence type="ECO:0000259" key="1">
    <source>
        <dbReference type="SMART" id="SM00745"/>
    </source>
</evidence>
<dbReference type="SMART" id="SM00745">
    <property type="entry name" value="MIT"/>
    <property type="match status" value="1"/>
</dbReference>
<dbReference type="Gene3D" id="1.20.58.80">
    <property type="entry name" value="Phosphotransferase system, lactose/cellobiose-type IIA subunit"/>
    <property type="match status" value="1"/>
</dbReference>
<dbReference type="AlphaFoldDB" id="A0A6J0BHU0"/>
<evidence type="ECO:0000313" key="2">
    <source>
        <dbReference type="Proteomes" id="UP000829291"/>
    </source>
</evidence>
<dbReference type="PANTHER" id="PTHR21222">
    <property type="entry name" value="MIT DOMAIN-CONTAINING PROTEIN 1"/>
    <property type="match status" value="1"/>
</dbReference>
<dbReference type="InterPro" id="IPR038113">
    <property type="entry name" value="MITD1_C_sf"/>
</dbReference>
<evidence type="ECO:0000313" key="3">
    <source>
        <dbReference type="RefSeq" id="XP_015513308.2"/>
    </source>
</evidence>
<dbReference type="InterPro" id="IPR007330">
    <property type="entry name" value="MIT_dom"/>
</dbReference>
<accession>A0A6J0BHU0</accession>
<dbReference type="InParanoid" id="A0A6J0BHU0"/>